<dbReference type="GO" id="GO:0046872">
    <property type="term" value="F:metal ion binding"/>
    <property type="evidence" value="ECO:0007669"/>
    <property type="project" value="UniProtKB-KW"/>
</dbReference>
<gene>
    <name evidence="4" type="ORF">SAMN05660297_02700</name>
</gene>
<proteinExistence type="inferred from homology"/>
<dbReference type="CDD" id="cd00841">
    <property type="entry name" value="MPP_YfcE"/>
    <property type="match status" value="1"/>
</dbReference>
<accession>A0A1I0F582</accession>
<dbReference type="InterPro" id="IPR024654">
    <property type="entry name" value="Calcineurin-like_PHP_lpxH"/>
</dbReference>
<keyword evidence="2" id="KW-0479">Metal-binding</keyword>
<keyword evidence="5" id="KW-1185">Reference proteome</keyword>
<evidence type="ECO:0000259" key="3">
    <source>
        <dbReference type="Pfam" id="PF12850"/>
    </source>
</evidence>
<dbReference type="AlphaFoldDB" id="A0A1I0F582"/>
<dbReference type="NCBIfam" id="TIGR00040">
    <property type="entry name" value="yfcE"/>
    <property type="match status" value="1"/>
</dbReference>
<comment type="similarity">
    <text evidence="1 2">Belongs to the metallophosphoesterase superfamily. YfcE family.</text>
</comment>
<protein>
    <recommendedName>
        <fullName evidence="2">Phosphoesterase</fullName>
        <ecNumber evidence="2">3.1.4.-</ecNumber>
    </recommendedName>
</protein>
<dbReference type="Pfam" id="PF12850">
    <property type="entry name" value="Metallophos_2"/>
    <property type="match status" value="1"/>
</dbReference>
<dbReference type="InterPro" id="IPR029052">
    <property type="entry name" value="Metallo-depent_PP-like"/>
</dbReference>
<dbReference type="OrthoDB" id="9800565at2"/>
<dbReference type="PANTHER" id="PTHR11124">
    <property type="entry name" value="VACUOLAR SORTING PROTEIN VPS29"/>
    <property type="match status" value="1"/>
</dbReference>
<dbReference type="InterPro" id="IPR041802">
    <property type="entry name" value="MPP_YfcE"/>
</dbReference>
<reference evidence="4 5" key="1">
    <citation type="submission" date="2016-10" db="EMBL/GenBank/DDBJ databases">
        <authorList>
            <person name="de Groot N.N."/>
        </authorList>
    </citation>
    <scope>NUCLEOTIDE SEQUENCE [LARGE SCALE GENOMIC DNA]</scope>
    <source>
        <strain evidence="4 5">DSM 18979</strain>
    </source>
</reference>
<organism evidence="4 5">
    <name type="scientific">Natronincola peptidivorans</name>
    <dbReference type="NCBI Taxonomy" id="426128"/>
    <lineage>
        <taxon>Bacteria</taxon>
        <taxon>Bacillati</taxon>
        <taxon>Bacillota</taxon>
        <taxon>Clostridia</taxon>
        <taxon>Peptostreptococcales</taxon>
        <taxon>Natronincolaceae</taxon>
        <taxon>Natronincola</taxon>
    </lineage>
</organism>
<dbReference type="Proteomes" id="UP000199568">
    <property type="component" value="Unassembled WGS sequence"/>
</dbReference>
<dbReference type="RefSeq" id="WP_090445063.1">
    <property type="nucleotide sequence ID" value="NZ_FOHU01000013.1"/>
</dbReference>
<dbReference type="GO" id="GO:0016787">
    <property type="term" value="F:hydrolase activity"/>
    <property type="evidence" value="ECO:0007669"/>
    <property type="project" value="UniProtKB-UniRule"/>
</dbReference>
<evidence type="ECO:0000313" key="4">
    <source>
        <dbReference type="EMBL" id="SET53101.1"/>
    </source>
</evidence>
<evidence type="ECO:0000256" key="2">
    <source>
        <dbReference type="RuleBase" id="RU362039"/>
    </source>
</evidence>
<sequence length="162" mass="18182">MLIGVISDTHLPNKAKAIPLQVLRNFEKVDLIVHAGDICEKFVLDELMSLAPVKAVSGNVDGEEIKKMLPSKQIIQLDGFKLGMIHGDGGKRGDTPQRAKDAFKDEKVDCIIFGHSHQAFCKLMGNVLLFNPGSPTDRRRSKYFSYGFLKIEEFIETKIIYF</sequence>
<feature type="domain" description="Calcineurin-like phosphoesterase" evidence="3">
    <location>
        <begin position="1"/>
        <end position="152"/>
    </location>
</feature>
<dbReference type="SUPFAM" id="SSF56300">
    <property type="entry name" value="Metallo-dependent phosphatases"/>
    <property type="match status" value="1"/>
</dbReference>
<dbReference type="EMBL" id="FOHU01000013">
    <property type="protein sequence ID" value="SET53101.1"/>
    <property type="molecule type" value="Genomic_DNA"/>
</dbReference>
<dbReference type="InterPro" id="IPR000979">
    <property type="entry name" value="Phosphodiesterase_MJ0936/Vps29"/>
</dbReference>
<name>A0A1I0F582_9FIRM</name>
<dbReference type="STRING" id="426128.SAMN05660297_02700"/>
<evidence type="ECO:0000256" key="1">
    <source>
        <dbReference type="ARBA" id="ARBA00008950"/>
    </source>
</evidence>
<dbReference type="EC" id="3.1.4.-" evidence="2"/>
<comment type="cofactor">
    <cofactor evidence="2">
        <name>a divalent metal cation</name>
        <dbReference type="ChEBI" id="CHEBI:60240"/>
    </cofactor>
</comment>
<evidence type="ECO:0000313" key="5">
    <source>
        <dbReference type="Proteomes" id="UP000199568"/>
    </source>
</evidence>
<dbReference type="Gene3D" id="3.60.21.10">
    <property type="match status" value="1"/>
</dbReference>